<dbReference type="HAMAP" id="MF_00275">
    <property type="entry name" value="KdpA"/>
    <property type="match status" value="1"/>
</dbReference>
<keyword evidence="1 9" id="KW-0813">Transport</keyword>
<evidence type="ECO:0000256" key="9">
    <source>
        <dbReference type="HAMAP-Rule" id="MF_00275"/>
    </source>
</evidence>
<dbReference type="PIRSF" id="PIRSF001294">
    <property type="entry name" value="K_ATPaseA"/>
    <property type="match status" value="1"/>
</dbReference>
<accession>A0ABS1HCU6</accession>
<feature type="transmembrane region" description="Helical" evidence="9">
    <location>
        <begin position="170"/>
        <end position="188"/>
    </location>
</feature>
<protein>
    <recommendedName>
        <fullName evidence="9">Potassium-transporting ATPase potassium-binding subunit</fullName>
    </recommendedName>
    <alternativeName>
        <fullName evidence="9">ATP phosphohydrolase [potassium-transporting] A chain</fullName>
    </alternativeName>
    <alternativeName>
        <fullName evidence="9">Potassium-binding and translocating subunit A</fullName>
    </alternativeName>
    <alternativeName>
        <fullName evidence="9">Potassium-translocating ATPase A chain</fullName>
    </alternativeName>
</protein>
<keyword evidence="3 9" id="KW-0633">Potassium transport</keyword>
<keyword evidence="7 9" id="KW-0406">Ion transport</keyword>
<organism evidence="10 11">
    <name type="scientific">Viridibacillus soli</name>
    <dbReference type="NCBI Taxonomy" id="2798301"/>
    <lineage>
        <taxon>Bacteria</taxon>
        <taxon>Bacillati</taxon>
        <taxon>Bacillota</taxon>
        <taxon>Bacilli</taxon>
        <taxon>Bacillales</taxon>
        <taxon>Caryophanaceae</taxon>
        <taxon>Viridibacillus</taxon>
    </lineage>
</organism>
<feature type="transmembrane region" description="Helical" evidence="9">
    <location>
        <begin position="383"/>
        <end position="402"/>
    </location>
</feature>
<proteinExistence type="inferred from homology"/>
<keyword evidence="4 9" id="KW-0812">Transmembrane</keyword>
<feature type="transmembrane region" description="Helical" evidence="9">
    <location>
        <begin position="253"/>
        <end position="272"/>
    </location>
</feature>
<evidence type="ECO:0000256" key="8">
    <source>
        <dbReference type="ARBA" id="ARBA00023136"/>
    </source>
</evidence>
<feature type="transmembrane region" description="Helical" evidence="9">
    <location>
        <begin position="124"/>
        <end position="149"/>
    </location>
</feature>
<evidence type="ECO:0000256" key="1">
    <source>
        <dbReference type="ARBA" id="ARBA00022448"/>
    </source>
</evidence>
<feature type="transmembrane region" description="Helical" evidence="9">
    <location>
        <begin position="284"/>
        <end position="306"/>
    </location>
</feature>
<dbReference type="Proteomes" id="UP000618943">
    <property type="component" value="Unassembled WGS sequence"/>
</dbReference>
<dbReference type="Pfam" id="PF03814">
    <property type="entry name" value="KdpA"/>
    <property type="match status" value="1"/>
</dbReference>
<dbReference type="EMBL" id="JAEOAH010000059">
    <property type="protein sequence ID" value="MBK3497273.1"/>
    <property type="molecule type" value="Genomic_DNA"/>
</dbReference>
<comment type="caution">
    <text evidence="10">The sequence shown here is derived from an EMBL/GenBank/DDBJ whole genome shotgun (WGS) entry which is preliminary data.</text>
</comment>
<evidence type="ECO:0000256" key="5">
    <source>
        <dbReference type="ARBA" id="ARBA00022958"/>
    </source>
</evidence>
<feature type="transmembrane region" description="Helical" evidence="9">
    <location>
        <begin position="533"/>
        <end position="556"/>
    </location>
</feature>
<dbReference type="RefSeq" id="WP_200750569.1">
    <property type="nucleotide sequence ID" value="NZ_JAEOAH010000059.1"/>
</dbReference>
<evidence type="ECO:0000256" key="3">
    <source>
        <dbReference type="ARBA" id="ARBA00022538"/>
    </source>
</evidence>
<dbReference type="PANTHER" id="PTHR30607:SF2">
    <property type="entry name" value="POTASSIUM-TRANSPORTING ATPASE POTASSIUM-BINDING SUBUNIT"/>
    <property type="match status" value="1"/>
</dbReference>
<dbReference type="InterPro" id="IPR004623">
    <property type="entry name" value="KdpA"/>
</dbReference>
<evidence type="ECO:0000256" key="4">
    <source>
        <dbReference type="ARBA" id="ARBA00022692"/>
    </source>
</evidence>
<feature type="transmembrane region" description="Helical" evidence="9">
    <location>
        <begin position="423"/>
        <end position="449"/>
    </location>
</feature>
<keyword evidence="2 9" id="KW-1003">Cell membrane</keyword>
<evidence type="ECO:0000256" key="6">
    <source>
        <dbReference type="ARBA" id="ARBA00022989"/>
    </source>
</evidence>
<comment type="similarity">
    <text evidence="9">Belongs to the KdpA family.</text>
</comment>
<keyword evidence="8 9" id="KW-0472">Membrane</keyword>
<reference evidence="10 11" key="1">
    <citation type="submission" date="2020-12" db="EMBL/GenBank/DDBJ databases">
        <title>YIM B01967 draft genome.</title>
        <authorList>
            <person name="Yan X."/>
        </authorList>
    </citation>
    <scope>NUCLEOTIDE SEQUENCE [LARGE SCALE GENOMIC DNA]</scope>
    <source>
        <strain evidence="10 11">YIM B01967</strain>
    </source>
</reference>
<evidence type="ECO:0000313" key="11">
    <source>
        <dbReference type="Proteomes" id="UP000618943"/>
    </source>
</evidence>
<dbReference type="NCBIfam" id="TIGR00680">
    <property type="entry name" value="kdpA"/>
    <property type="match status" value="1"/>
</dbReference>
<gene>
    <name evidence="9 10" type="primary">kdpA</name>
    <name evidence="10" type="ORF">JFL43_21075</name>
</gene>
<keyword evidence="5 9" id="KW-0630">Potassium</keyword>
<comment type="subcellular location">
    <subcellularLocation>
        <location evidence="9">Cell membrane</location>
        <topology evidence="9">Multi-pass membrane protein</topology>
    </subcellularLocation>
</comment>
<feature type="transmembrane region" description="Helical" evidence="9">
    <location>
        <begin position="491"/>
        <end position="512"/>
    </location>
</feature>
<comment type="function">
    <text evidence="9">Part of the high-affinity ATP-driven potassium transport (or Kdp) system, which catalyzes the hydrolysis of ATP coupled with the electrogenic transport of potassium into the cytoplasm. This subunit binds the extracellular potassium ions and delivers the ions to the membrane domain of KdpB through an intramembrane tunnel.</text>
</comment>
<evidence type="ECO:0000313" key="10">
    <source>
        <dbReference type="EMBL" id="MBK3497273.1"/>
    </source>
</evidence>
<comment type="subunit">
    <text evidence="9">The system is composed of three essential subunits: KdpA, KdpB and KdpC.</text>
</comment>
<keyword evidence="6 9" id="KW-1133">Transmembrane helix</keyword>
<name>A0ABS1HCU6_9BACL</name>
<evidence type="ECO:0000256" key="2">
    <source>
        <dbReference type="ARBA" id="ARBA00022475"/>
    </source>
</evidence>
<dbReference type="PANTHER" id="PTHR30607">
    <property type="entry name" value="POTASSIUM-TRANSPORTING ATPASE A CHAIN"/>
    <property type="match status" value="1"/>
</dbReference>
<sequence length="564" mass="61327">MWQIALVLVIYLPLVIAAGHYLYHVTMQQKTWLDPIMNRVDNFIYKFSGIKQVDMTGKQYIMALILSNAIMVFIGYFILRIQSMLFFNPNGIDNMEATLSFNTIISFMTNTNLQHYSGESGLSYLAQMLVITFMMFTSAATGYAACMAFCRRLVAKSDKIGNFFVDLVRVITRILIPISFIVALILVSQGSPQTLRANETVQTIEGKMQDIALGPVASLESIKHIGTNGGGYYGANSTTPFENPTVISNIVEMLSMMLLPGACVVAFGLMVVNRRQKAIFGKQGLVIFAAMGILFAIGLAACYTAESAGNPIIDELGITQDLGSMEGKEMRFGVAQSVLFTVATTAFTTGSVNNMHDTLTPLGGMVPMFNMMLNVVFGGKGVGLMNMMMYVMLTIFISCLMIGRTPQFLGKKIEEKEMKLIALCILIHPAIILLFSALAVTTTAGIAGITNPGAHGLSQVLYEYASSSANNGSGFEGLADNSTFWNMTTGLAMFFGRYLSIIIQLAIASLLANKLWHSDSVGTLKTDNAMFTFLLIAIVLMIGALTFLPALALGPITEHLQIRS</sequence>
<feature type="transmembrane region" description="Helical" evidence="9">
    <location>
        <begin position="6"/>
        <end position="23"/>
    </location>
</feature>
<keyword evidence="11" id="KW-1185">Reference proteome</keyword>
<feature type="transmembrane region" description="Helical" evidence="9">
    <location>
        <begin position="60"/>
        <end position="79"/>
    </location>
</feature>
<evidence type="ECO:0000256" key="7">
    <source>
        <dbReference type="ARBA" id="ARBA00023065"/>
    </source>
</evidence>